<keyword evidence="4" id="KW-1185">Reference proteome</keyword>
<dbReference type="InParanoid" id="A7SMN0"/>
<name>A7SMN0_NEMVE</name>
<dbReference type="OMA" id="PSHIEPI"/>
<gene>
    <name evidence="3" type="ORF">NEMVEDRAFT_v1g246215</name>
</gene>
<feature type="compositionally biased region" description="Basic and acidic residues" evidence="2">
    <location>
        <begin position="667"/>
        <end position="695"/>
    </location>
</feature>
<accession>A7SMN0</accession>
<evidence type="ECO:0000313" key="3">
    <source>
        <dbReference type="EMBL" id="EDO35057.1"/>
    </source>
</evidence>
<protein>
    <submittedName>
        <fullName evidence="3">Uncharacterized protein</fullName>
    </submittedName>
</protein>
<dbReference type="EMBL" id="DS469710">
    <property type="protein sequence ID" value="EDO35057.1"/>
    <property type="molecule type" value="Genomic_DNA"/>
</dbReference>
<feature type="region of interest" description="Disordered" evidence="2">
    <location>
        <begin position="406"/>
        <end position="431"/>
    </location>
</feature>
<dbReference type="Proteomes" id="UP000001593">
    <property type="component" value="Unassembled WGS sequence"/>
</dbReference>
<organism evidence="3 4">
    <name type="scientific">Nematostella vectensis</name>
    <name type="common">Starlet sea anemone</name>
    <dbReference type="NCBI Taxonomy" id="45351"/>
    <lineage>
        <taxon>Eukaryota</taxon>
        <taxon>Metazoa</taxon>
        <taxon>Cnidaria</taxon>
        <taxon>Anthozoa</taxon>
        <taxon>Hexacorallia</taxon>
        <taxon>Actiniaria</taxon>
        <taxon>Edwardsiidae</taxon>
        <taxon>Nematostella</taxon>
    </lineage>
</organism>
<proteinExistence type="predicted"/>
<reference evidence="3 4" key="1">
    <citation type="journal article" date="2007" name="Science">
        <title>Sea anemone genome reveals ancestral eumetazoan gene repertoire and genomic organization.</title>
        <authorList>
            <person name="Putnam N.H."/>
            <person name="Srivastava M."/>
            <person name="Hellsten U."/>
            <person name="Dirks B."/>
            <person name="Chapman J."/>
            <person name="Salamov A."/>
            <person name="Terry A."/>
            <person name="Shapiro H."/>
            <person name="Lindquist E."/>
            <person name="Kapitonov V.V."/>
            <person name="Jurka J."/>
            <person name="Genikhovich G."/>
            <person name="Grigoriev I.V."/>
            <person name="Lucas S.M."/>
            <person name="Steele R.E."/>
            <person name="Finnerty J.R."/>
            <person name="Technau U."/>
            <person name="Martindale M.Q."/>
            <person name="Rokhsar D.S."/>
        </authorList>
    </citation>
    <scope>NUCLEOTIDE SEQUENCE [LARGE SCALE GENOMIC DNA]</scope>
    <source>
        <strain evidence="4">CH2 X CH6</strain>
    </source>
</reference>
<keyword evidence="1" id="KW-0175">Coiled coil</keyword>
<evidence type="ECO:0000256" key="2">
    <source>
        <dbReference type="SAM" id="MobiDB-lite"/>
    </source>
</evidence>
<dbReference type="AlphaFoldDB" id="A7SMN0"/>
<feature type="region of interest" description="Disordered" evidence="2">
    <location>
        <begin position="643"/>
        <end position="695"/>
    </location>
</feature>
<evidence type="ECO:0000256" key="1">
    <source>
        <dbReference type="SAM" id="Coils"/>
    </source>
</evidence>
<evidence type="ECO:0000313" key="4">
    <source>
        <dbReference type="Proteomes" id="UP000001593"/>
    </source>
</evidence>
<sequence length="695" mass="78348">MKYYPEVLTHSSRAELLDPTAQTRVHVLDALIAKEKEQAKDPFIRRLHRDMITQTQTNEDRMVFPRSEFPRKNSHANHVSPLPFTFRESKGQCTVNMLSDLEPQSHGDHGAFKRPFFDGTNFDIQEKKRRLDSRFPAQEEISQDFETGAIKNCLARKKNRIYNELLLKFGIEPPTDEKIVHFRDNVLLKNVKTVNSRSLEAANEVTAARPSSEPSGEINTVINGYNVVKEEQVRVPSVPFAHCSYVFGKGKAGTYLKESPDDSKVFDDEGNCYIDSHDFDSFYKPKKIHAGKTACVNLNSSGNHVNNGIAAGNNNSKKLPSHIEPILPPIIETSDHGLPKRGLNFTFHGTNGGYAVDHDTMPRIIAIHSIPTHGKQMMRQHAVAELRGSVYKAASATIKEEHCDAEEGYRKTPGTTGSWWPPSPDSIPDETTPREQHGLLKIMTPEDRIACGLDIKETKNHKLNITVKEEVHTDDDDDVIVTKVTKSRHPKNETHTCAKNMADPCPTISTEKLREIYTQQISSDSTGENSENKAFLLYLLSLRAQKSSEGDGKTVPNREQDVPLLQARNAPKQPRKKFNIKELCDKLINTRERLEQEQLAWKRKLLVSLEVVLIKKIRRLERETGESAPEGLVTREEVLQEEGLSDSVTREDVGRSNDNLVNIVEDLTGKKEGNENAKGRERNKSVSEIRGYDSS</sequence>
<dbReference type="HOGENOM" id="CLU_396534_0_0_1"/>
<feature type="coiled-coil region" evidence="1">
    <location>
        <begin position="577"/>
        <end position="604"/>
    </location>
</feature>